<comment type="caution">
    <text evidence="3">The sequence shown here is derived from an EMBL/GenBank/DDBJ whole genome shotgun (WGS) entry which is preliminary data.</text>
</comment>
<keyword evidence="4" id="KW-1185">Reference proteome</keyword>
<dbReference type="EMBL" id="JACDTQ010001659">
    <property type="protein sequence ID" value="KAF5921449.1"/>
    <property type="molecule type" value="Genomic_DNA"/>
</dbReference>
<keyword evidence="1" id="KW-1133">Transmembrane helix</keyword>
<dbReference type="Proteomes" id="UP000551758">
    <property type="component" value="Unassembled WGS sequence"/>
</dbReference>
<dbReference type="GO" id="GO:0016020">
    <property type="term" value="C:membrane"/>
    <property type="evidence" value="ECO:0007669"/>
    <property type="project" value="TreeGrafter"/>
</dbReference>
<accession>A0A7J7F079</accession>
<keyword evidence="1" id="KW-0472">Membrane</keyword>
<evidence type="ECO:0000256" key="2">
    <source>
        <dbReference type="SAM" id="SignalP"/>
    </source>
</evidence>
<dbReference type="PANTHER" id="PTHR15123">
    <property type="entry name" value="SECRETED AND TRANSMEMBRANE PROTEIN 1"/>
    <property type="match status" value="1"/>
</dbReference>
<dbReference type="PANTHER" id="PTHR15123:SF5">
    <property type="entry name" value="SECRETED AND TRANSMEMBRANE PROTEIN 1"/>
    <property type="match status" value="1"/>
</dbReference>
<dbReference type="InterPro" id="IPR033231">
    <property type="entry name" value="SECTM1"/>
</dbReference>
<evidence type="ECO:0000313" key="4">
    <source>
        <dbReference type="Proteomes" id="UP000551758"/>
    </source>
</evidence>
<reference evidence="3 4" key="1">
    <citation type="journal article" date="2020" name="Mol. Biol. Evol.">
        <title>Interspecific Gene Flow and the Evolution of Specialization in Black and White Rhinoceros.</title>
        <authorList>
            <person name="Moodley Y."/>
            <person name="Westbury M.V."/>
            <person name="Russo I.M."/>
            <person name="Gopalakrishnan S."/>
            <person name="Rakotoarivelo A."/>
            <person name="Olsen R.A."/>
            <person name="Prost S."/>
            <person name="Tunstall T."/>
            <person name="Ryder O.A."/>
            <person name="Dalen L."/>
            <person name="Bruford M.W."/>
        </authorList>
    </citation>
    <scope>NUCLEOTIDE SEQUENCE [LARGE SCALE GENOMIC DNA]</scope>
    <source>
        <strain evidence="3">SBR-YM</strain>
        <tissue evidence="3">Skin</tissue>
    </source>
</reference>
<feature type="chain" id="PRO_5029673596" description="Secreted and transmembrane protein 1" evidence="2">
    <location>
        <begin position="27"/>
        <end position="239"/>
    </location>
</feature>
<gene>
    <name evidence="3" type="ORF">HPG69_012498</name>
</gene>
<feature type="transmembrane region" description="Helical" evidence="1">
    <location>
        <begin position="164"/>
        <end position="185"/>
    </location>
</feature>
<dbReference type="GO" id="GO:0006955">
    <property type="term" value="P:immune response"/>
    <property type="evidence" value="ECO:0007669"/>
    <property type="project" value="InterPro"/>
</dbReference>
<sequence>MLTLASPLPVTKMVWALLLLAASLSAQRGSWDNPTCTKGVVSVSRGEHAMMACNISNPFSRVTICLRPAPGKDCQHIFREVAPGHLSRAGWQLRVQGGVAQLVIEDASDAQAGQYKWHLQGRQRNVATTTLNVSGGEPEDLLFTPSSGPELPRPLSEVGSQSDVVLVILVIVTLSILVVGMWAWYRRCRSSKFSKLPQVRGPAPVCGPAGGLRFPLTAVVPQSPDELVRSPRSVGPSGG</sequence>
<evidence type="ECO:0008006" key="5">
    <source>
        <dbReference type="Google" id="ProtNLM"/>
    </source>
</evidence>
<keyword evidence="1" id="KW-0812">Transmembrane</keyword>
<evidence type="ECO:0000313" key="3">
    <source>
        <dbReference type="EMBL" id="KAF5921449.1"/>
    </source>
</evidence>
<evidence type="ECO:0000256" key="1">
    <source>
        <dbReference type="SAM" id="Phobius"/>
    </source>
</evidence>
<proteinExistence type="predicted"/>
<dbReference type="AlphaFoldDB" id="A0A7J7F079"/>
<keyword evidence="2" id="KW-0732">Signal</keyword>
<organism evidence="3 4">
    <name type="scientific">Diceros bicornis minor</name>
    <name type="common">South-central black rhinoceros</name>
    <dbReference type="NCBI Taxonomy" id="77932"/>
    <lineage>
        <taxon>Eukaryota</taxon>
        <taxon>Metazoa</taxon>
        <taxon>Chordata</taxon>
        <taxon>Craniata</taxon>
        <taxon>Vertebrata</taxon>
        <taxon>Euteleostomi</taxon>
        <taxon>Mammalia</taxon>
        <taxon>Eutheria</taxon>
        <taxon>Laurasiatheria</taxon>
        <taxon>Perissodactyla</taxon>
        <taxon>Rhinocerotidae</taxon>
        <taxon>Diceros</taxon>
    </lineage>
</organism>
<name>A0A7J7F079_DICBM</name>
<dbReference type="GO" id="GO:0005125">
    <property type="term" value="F:cytokine activity"/>
    <property type="evidence" value="ECO:0007669"/>
    <property type="project" value="InterPro"/>
</dbReference>
<protein>
    <recommendedName>
        <fullName evidence="5">Secreted and transmembrane protein 1</fullName>
    </recommendedName>
</protein>
<feature type="signal peptide" evidence="2">
    <location>
        <begin position="1"/>
        <end position="26"/>
    </location>
</feature>